<dbReference type="EMBL" id="PDLN01000002">
    <property type="protein sequence ID" value="RDW91766.1"/>
    <property type="molecule type" value="Genomic_DNA"/>
</dbReference>
<evidence type="ECO:0000256" key="1">
    <source>
        <dbReference type="ARBA" id="ARBA00022857"/>
    </source>
</evidence>
<reference evidence="4 5" key="1">
    <citation type="journal article" date="2018" name="IMA Fungus">
        <title>IMA Genome-F 9: Draft genome sequence of Annulohypoxylon stygium, Aspergillus mulundensis, Berkeleyomyces basicola (syn. Thielaviopsis basicola), Ceratocystis smalleyi, two Cercospora beticola strains, Coleophoma cylindrospora, Fusarium fracticaudum, Phialophora cf. hyalina, and Morchella septimelata.</title>
        <authorList>
            <person name="Wingfield B.D."/>
            <person name="Bills G.F."/>
            <person name="Dong Y."/>
            <person name="Huang W."/>
            <person name="Nel W.J."/>
            <person name="Swalarsk-Parry B.S."/>
            <person name="Vaghefi N."/>
            <person name="Wilken P.M."/>
            <person name="An Z."/>
            <person name="de Beer Z.W."/>
            <person name="De Vos L."/>
            <person name="Chen L."/>
            <person name="Duong T.A."/>
            <person name="Gao Y."/>
            <person name="Hammerbacher A."/>
            <person name="Kikkert J.R."/>
            <person name="Li Y."/>
            <person name="Li H."/>
            <person name="Li K."/>
            <person name="Li Q."/>
            <person name="Liu X."/>
            <person name="Ma X."/>
            <person name="Naidoo K."/>
            <person name="Pethybridge S.J."/>
            <person name="Sun J."/>
            <person name="Steenkamp E.T."/>
            <person name="van der Nest M.A."/>
            <person name="van Wyk S."/>
            <person name="Wingfield M.J."/>
            <person name="Xiong C."/>
            <person name="Yue Q."/>
            <person name="Zhang X."/>
        </authorList>
    </citation>
    <scope>NUCLEOTIDE SEQUENCE [LARGE SCALE GENOMIC DNA]</scope>
    <source>
        <strain evidence="4 5">BP5796</strain>
    </source>
</reference>
<sequence>MADSASSVAKSKNILFFGATGTIGRPILEQVIKNKSLFGRLVIFTASGGDQAKQSLLQGWKTKGLEIIEGDISSEEQVLAAYEGIDTVISALGRTAIAAQVPLIRLAESHPSIYRFIPSEFGTDIKFGPSSANEKPHQEKLKVRAFLEATKKLDYTYIVTGPFADGYLSNNSRDPRVGTWDVKARTAVLLGTGKDKVALTTMRDVGKLTVAVLKHPEVSSRRALKVKSFVTTPDDILAEFQRQTQTEGKWNVSYSSLEKLKQLESEAWASKVPPATFYTLRRIWTEGGTLYDQWDNDDIQPEKLDTLEDAVKLAIEQQA</sequence>
<dbReference type="InterPro" id="IPR051609">
    <property type="entry name" value="NmrA/Isoflavone_reductase-like"/>
</dbReference>
<evidence type="ECO:0000313" key="4">
    <source>
        <dbReference type="EMBL" id="RDW91766.1"/>
    </source>
</evidence>
<evidence type="ECO:0000259" key="3">
    <source>
        <dbReference type="Pfam" id="PF05368"/>
    </source>
</evidence>
<dbReference type="SUPFAM" id="SSF51735">
    <property type="entry name" value="NAD(P)-binding Rossmann-fold domains"/>
    <property type="match status" value="1"/>
</dbReference>
<organism evidence="4 5">
    <name type="scientific">Coleophoma crateriformis</name>
    <dbReference type="NCBI Taxonomy" id="565419"/>
    <lineage>
        <taxon>Eukaryota</taxon>
        <taxon>Fungi</taxon>
        <taxon>Dikarya</taxon>
        <taxon>Ascomycota</taxon>
        <taxon>Pezizomycotina</taxon>
        <taxon>Leotiomycetes</taxon>
        <taxon>Helotiales</taxon>
        <taxon>Dermateaceae</taxon>
        <taxon>Coleophoma</taxon>
    </lineage>
</organism>
<comment type="caution">
    <text evidence="4">The sequence shown here is derived from an EMBL/GenBank/DDBJ whole genome shotgun (WGS) entry which is preliminary data.</text>
</comment>
<dbReference type="PANTHER" id="PTHR47706">
    <property type="entry name" value="NMRA-LIKE FAMILY PROTEIN"/>
    <property type="match status" value="1"/>
</dbReference>
<dbReference type="PANTHER" id="PTHR47706:SF11">
    <property type="entry name" value="ISOFLAVONE REDUCTASE FAMILY PROTEIN (AFU_ORTHOLOGUE AFUA_1G12510)"/>
    <property type="match status" value="1"/>
</dbReference>
<dbReference type="Gene3D" id="3.40.50.720">
    <property type="entry name" value="NAD(P)-binding Rossmann-like Domain"/>
    <property type="match status" value="1"/>
</dbReference>
<keyword evidence="5" id="KW-1185">Reference proteome</keyword>
<proteinExistence type="predicted"/>
<gene>
    <name evidence="4" type="ORF">BP5796_01160</name>
</gene>
<dbReference type="Gene3D" id="3.90.25.10">
    <property type="entry name" value="UDP-galactose 4-epimerase, domain 1"/>
    <property type="match status" value="1"/>
</dbReference>
<dbReference type="InterPro" id="IPR008030">
    <property type="entry name" value="NmrA-like"/>
</dbReference>
<dbReference type="OrthoDB" id="419598at2759"/>
<feature type="domain" description="NmrA-like" evidence="3">
    <location>
        <begin position="11"/>
        <end position="246"/>
    </location>
</feature>
<evidence type="ECO:0000256" key="2">
    <source>
        <dbReference type="ARBA" id="ARBA00023002"/>
    </source>
</evidence>
<evidence type="ECO:0000313" key="5">
    <source>
        <dbReference type="Proteomes" id="UP000256328"/>
    </source>
</evidence>
<protein>
    <submittedName>
        <fullName evidence="4">Putative isoflavone reductase family protein</fullName>
    </submittedName>
</protein>
<accession>A0A3D8SZP0</accession>
<dbReference type="InterPro" id="IPR036291">
    <property type="entry name" value="NAD(P)-bd_dom_sf"/>
</dbReference>
<dbReference type="GO" id="GO:0016491">
    <property type="term" value="F:oxidoreductase activity"/>
    <property type="evidence" value="ECO:0007669"/>
    <property type="project" value="UniProtKB-KW"/>
</dbReference>
<keyword evidence="2" id="KW-0560">Oxidoreductase</keyword>
<dbReference type="Pfam" id="PF05368">
    <property type="entry name" value="NmrA"/>
    <property type="match status" value="1"/>
</dbReference>
<dbReference type="AlphaFoldDB" id="A0A3D8SZP0"/>
<keyword evidence="1" id="KW-0521">NADP</keyword>
<dbReference type="Proteomes" id="UP000256328">
    <property type="component" value="Unassembled WGS sequence"/>
</dbReference>
<name>A0A3D8SZP0_9HELO</name>